<comment type="caution">
    <text evidence="1">The sequence shown here is derived from an EMBL/GenBank/DDBJ whole genome shotgun (WGS) entry which is preliminary data.</text>
</comment>
<accession>A0ACA9KPR2</accession>
<dbReference type="EMBL" id="CAJVPT010002561">
    <property type="protein sequence ID" value="CAG8483479.1"/>
    <property type="molecule type" value="Genomic_DNA"/>
</dbReference>
<keyword evidence="2" id="KW-1185">Reference proteome</keyword>
<evidence type="ECO:0000313" key="1">
    <source>
        <dbReference type="EMBL" id="CAG8483479.1"/>
    </source>
</evidence>
<organism evidence="1 2">
    <name type="scientific">Acaulospora colombiana</name>
    <dbReference type="NCBI Taxonomy" id="27376"/>
    <lineage>
        <taxon>Eukaryota</taxon>
        <taxon>Fungi</taxon>
        <taxon>Fungi incertae sedis</taxon>
        <taxon>Mucoromycota</taxon>
        <taxon>Glomeromycotina</taxon>
        <taxon>Glomeromycetes</taxon>
        <taxon>Diversisporales</taxon>
        <taxon>Acaulosporaceae</taxon>
        <taxon>Acaulospora</taxon>
    </lineage>
</organism>
<name>A0ACA9KPR2_9GLOM</name>
<proteinExistence type="predicted"/>
<protein>
    <submittedName>
        <fullName evidence="1">16020_t:CDS:1</fullName>
    </submittedName>
</protein>
<feature type="non-terminal residue" evidence="1">
    <location>
        <position position="1"/>
    </location>
</feature>
<evidence type="ECO:0000313" key="2">
    <source>
        <dbReference type="Proteomes" id="UP000789525"/>
    </source>
</evidence>
<sequence length="498" mass="56891">QEMLLRFGSFGTLIKFNKLKGQLTCLGRDRSVKNRDEVEAEEFEKYSIEQINALPKERRDTASQQLKKQGNVEFGQSNYEKAIRLYTQALAFNQDPVFYNNRAACYYNTHEFLKVIEDCNSALQMNPYYVKALNRRAMAYEKTSRFEESLHAACIIGDLRNENATASIDRLLKKVASIKAQEIIKNRIKRLPSSRFISSYLDSFRQEELEHASSEKSADDFFKLAEKLVQQHRYEEARKMYEEAINRGCTNMPKALNMRGTFTYLMGDSQNALVDFQRALELKPDYVQLHLAIAQYKSGSVTKGMDTFLQGLQKFPQSAEMHNYYGELLADQKRVDEAIEQFNKAIELQQVNFALPFVNKAMLSHHVIGDSAQAEEFCRLALEIEPESDIANTIMSEILFARGNLEAALQCLEKYQEVARTEAELQGILEYAEKLAIRYDITMFGIGKIPSTDELLAICVTTAKEDTPKKTKFAAEKVAVIKKFADIISSELSNKLLS</sequence>
<dbReference type="Proteomes" id="UP000789525">
    <property type="component" value="Unassembled WGS sequence"/>
</dbReference>
<reference evidence="1" key="1">
    <citation type="submission" date="2021-06" db="EMBL/GenBank/DDBJ databases">
        <authorList>
            <person name="Kallberg Y."/>
            <person name="Tangrot J."/>
            <person name="Rosling A."/>
        </authorList>
    </citation>
    <scope>NUCLEOTIDE SEQUENCE</scope>
    <source>
        <strain evidence="1">CL356</strain>
    </source>
</reference>
<gene>
    <name evidence="1" type="ORF">ACOLOM_LOCUS2079</name>
</gene>